<proteinExistence type="predicted"/>
<reference evidence="1 2" key="1">
    <citation type="submission" date="2020-09" db="EMBL/GenBank/DDBJ databases">
        <title>Genome seq and assembly of Chryseobacterium sp.</title>
        <authorList>
            <person name="Chhetri G."/>
        </authorList>
    </citation>
    <scope>NUCLEOTIDE SEQUENCE [LARGE SCALE GENOMIC DNA]</scope>
    <source>
        <strain evidence="1 2">GCR10</strain>
    </source>
</reference>
<dbReference type="Proteomes" id="UP000637299">
    <property type="component" value="Unassembled WGS sequence"/>
</dbReference>
<evidence type="ECO:0008006" key="3">
    <source>
        <dbReference type="Google" id="ProtNLM"/>
    </source>
</evidence>
<organism evidence="1 2">
    <name type="scientific">Chryseobacterium caseinilyticum</name>
    <dbReference type="NCBI Taxonomy" id="2771428"/>
    <lineage>
        <taxon>Bacteria</taxon>
        <taxon>Pseudomonadati</taxon>
        <taxon>Bacteroidota</taxon>
        <taxon>Flavobacteriia</taxon>
        <taxon>Flavobacteriales</taxon>
        <taxon>Weeksellaceae</taxon>
        <taxon>Chryseobacterium group</taxon>
        <taxon>Chryseobacterium</taxon>
    </lineage>
</organism>
<name>A0ABR8ZBG2_9FLAO</name>
<keyword evidence="2" id="KW-1185">Reference proteome</keyword>
<comment type="caution">
    <text evidence="1">The sequence shown here is derived from an EMBL/GenBank/DDBJ whole genome shotgun (WGS) entry which is preliminary data.</text>
</comment>
<gene>
    <name evidence="1" type="ORF">IC610_08330</name>
</gene>
<dbReference type="RefSeq" id="WP_191736340.1">
    <property type="nucleotide sequence ID" value="NZ_JACYFS010000002.1"/>
</dbReference>
<evidence type="ECO:0000313" key="2">
    <source>
        <dbReference type="Proteomes" id="UP000637299"/>
    </source>
</evidence>
<evidence type="ECO:0000313" key="1">
    <source>
        <dbReference type="EMBL" id="MBD8082424.1"/>
    </source>
</evidence>
<sequence length="74" mass="8768">MTAAELKLDLINRIANLEESRIIEEIKSFLDFEQDTTVFQLSDEQKERLLKAQNDEILTEDEANNEIEKWLQEK</sequence>
<dbReference type="EMBL" id="JACYFS010000002">
    <property type="protein sequence ID" value="MBD8082424.1"/>
    <property type="molecule type" value="Genomic_DNA"/>
</dbReference>
<accession>A0ABR8ZBG2</accession>
<protein>
    <recommendedName>
        <fullName evidence="3">Addiction module component</fullName>
    </recommendedName>
</protein>